<reference evidence="1 2" key="2">
    <citation type="submission" date="2018-11" db="EMBL/GenBank/DDBJ databases">
        <authorList>
            <consortium name="Pathogen Informatics"/>
        </authorList>
    </citation>
    <scope>NUCLEOTIDE SEQUENCE [LARGE SCALE GENOMIC DNA]</scope>
</reference>
<name>A0A183HGC0_9BILA</name>
<evidence type="ECO:0000313" key="2">
    <source>
        <dbReference type="Proteomes" id="UP000267606"/>
    </source>
</evidence>
<dbReference type="EMBL" id="UZAJ01006260">
    <property type="protein sequence ID" value="VDO46844.1"/>
    <property type="molecule type" value="Genomic_DNA"/>
</dbReference>
<accession>A0A183HGC0</accession>
<dbReference type="WBParaSite" id="OFLC_0000653101-mRNA-1">
    <property type="protein sequence ID" value="OFLC_0000653101-mRNA-1"/>
    <property type="gene ID" value="OFLC_0000653101"/>
</dbReference>
<evidence type="ECO:0000313" key="1">
    <source>
        <dbReference type="EMBL" id="VDO46844.1"/>
    </source>
</evidence>
<keyword evidence="2" id="KW-1185">Reference proteome</keyword>
<sequence length="189" mass="21831">MFAIRGISVRPLEVMKRRMRASFIMACVASIKRVHDLLSILYHLLLHKSIQCFLLLCNMILRMTNNTINSIIRKLPSEPITERGRGFSNEVFAHCSMTRGMLTGCQNINHVVRFMYVYVCMCVYVGMCVCQPGVCLPGIVDSKTVDIFYAFVNIFIEVKKRIYQKPFREGVFRVYIDCIVILIDQDNCK</sequence>
<organism evidence="3">
    <name type="scientific">Onchocerca flexuosa</name>
    <dbReference type="NCBI Taxonomy" id="387005"/>
    <lineage>
        <taxon>Eukaryota</taxon>
        <taxon>Metazoa</taxon>
        <taxon>Ecdysozoa</taxon>
        <taxon>Nematoda</taxon>
        <taxon>Chromadorea</taxon>
        <taxon>Rhabditida</taxon>
        <taxon>Spirurina</taxon>
        <taxon>Spiruromorpha</taxon>
        <taxon>Filarioidea</taxon>
        <taxon>Onchocercidae</taxon>
        <taxon>Onchocerca</taxon>
    </lineage>
</organism>
<protein>
    <submittedName>
        <fullName evidence="3">DNA-directed RNA polymerase</fullName>
    </submittedName>
</protein>
<proteinExistence type="predicted"/>
<dbReference type="AlphaFoldDB" id="A0A183HGC0"/>
<evidence type="ECO:0000313" key="3">
    <source>
        <dbReference type="WBParaSite" id="OFLC_0000653101-mRNA-1"/>
    </source>
</evidence>
<gene>
    <name evidence="1" type="ORF">OFLC_LOCUS6532</name>
</gene>
<reference evidence="3" key="1">
    <citation type="submission" date="2016-06" db="UniProtKB">
        <authorList>
            <consortium name="WormBaseParasite"/>
        </authorList>
    </citation>
    <scope>IDENTIFICATION</scope>
</reference>
<dbReference type="Proteomes" id="UP000267606">
    <property type="component" value="Unassembled WGS sequence"/>
</dbReference>